<dbReference type="InterPro" id="IPR036565">
    <property type="entry name" value="Mur-like_cat_sf"/>
</dbReference>
<dbReference type="GO" id="GO:0008360">
    <property type="term" value="P:regulation of cell shape"/>
    <property type="evidence" value="ECO:0007669"/>
    <property type="project" value="UniProtKB-KW"/>
</dbReference>
<evidence type="ECO:0000256" key="5">
    <source>
        <dbReference type="ARBA" id="ARBA00022618"/>
    </source>
</evidence>
<organism evidence="13">
    <name type="scientific">Candidatus Kentrum sp. FM</name>
    <dbReference type="NCBI Taxonomy" id="2126340"/>
    <lineage>
        <taxon>Bacteria</taxon>
        <taxon>Pseudomonadati</taxon>
        <taxon>Pseudomonadota</taxon>
        <taxon>Gammaproteobacteria</taxon>
        <taxon>Candidatus Kentrum</taxon>
    </lineage>
</organism>
<keyword evidence="5 9" id="KW-0132">Cell division</keyword>
<dbReference type="GO" id="GO:0009252">
    <property type="term" value="P:peptidoglycan biosynthetic process"/>
    <property type="evidence" value="ECO:0007669"/>
    <property type="project" value="UniProtKB-UniRule"/>
</dbReference>
<feature type="domain" description="Mur ligase central" evidence="10">
    <location>
        <begin position="118"/>
        <end position="284"/>
    </location>
</feature>
<keyword evidence="6 9" id="KW-0547">Nucleotide-binding</keyword>
<evidence type="ECO:0000256" key="8">
    <source>
        <dbReference type="ARBA" id="ARBA00023306"/>
    </source>
</evidence>
<dbReference type="GO" id="GO:0005737">
    <property type="term" value="C:cytoplasm"/>
    <property type="evidence" value="ECO:0007669"/>
    <property type="project" value="UniProtKB-SubCell"/>
</dbReference>
<evidence type="ECO:0000256" key="1">
    <source>
        <dbReference type="ARBA" id="ARBA00004496"/>
    </source>
</evidence>
<sequence length="448" mass="50415">MNICERVSDPLAIIGFGYEGRSLLNLFLARCPNISIDILSQDRIDLSIKEKYRDNKRINFREGGDCLNRLPEYTHVFRSPGVSIYKEELIHAIKQGVNITSSAQLWHDLYRRDHKIIVTGTKGKSTTSALLHYVLDGCGEDVVLAGNIGIPLADLILSGESHRYWVVEMSSYQLSDFSGTPEVAVLTNLYAEHVDWHRGLENYFRDKSRLFYRLDKGRAVLNRRDINTGKWLGHIGEAVYFNDDDGFYVTDRGISYKNEHILSGHHLKIMGEHNLENICAALSVINMLGISWQETLEHISKFKGLPHRMEIVDKKDGVVYVDDSISTIPEATMNAIGVFLPRPITVIVGGYDRGLDWNGFGVWLAQSSVNAVIGVPESGWIIVDYVNSCSMGSVSGFYAQGMEEALHLSRKITPKEGVILLSPASPSYNIYTNYKDRGRHFRSLIEGQ</sequence>
<keyword evidence="9" id="KW-0133">Cell shape</keyword>
<feature type="binding site" evidence="9">
    <location>
        <begin position="120"/>
        <end position="126"/>
    </location>
    <ligand>
        <name>ATP</name>
        <dbReference type="ChEBI" id="CHEBI:30616"/>
    </ligand>
</feature>
<keyword evidence="4 9" id="KW-0436">Ligase</keyword>
<evidence type="ECO:0000256" key="2">
    <source>
        <dbReference type="ARBA" id="ARBA00004752"/>
    </source>
</evidence>
<gene>
    <name evidence="9" type="primary">murD</name>
    <name evidence="12" type="ORF">BECKFM1743A_GA0114220_101342</name>
    <name evidence="13" type="ORF">BECKFM1743B_GA0114221_101432</name>
    <name evidence="11" type="ORF">BECKFM1743C_GA0114222_100862</name>
</gene>
<accession>A0A450W0I5</accession>
<protein>
    <recommendedName>
        <fullName evidence="9">UDP-N-acetylmuramoylalanine--D-glutamate ligase</fullName>
        <ecNumber evidence="9">6.3.2.9</ecNumber>
    </recommendedName>
    <alternativeName>
        <fullName evidence="9">D-glutamic acid-adding enzyme</fullName>
    </alternativeName>
    <alternativeName>
        <fullName evidence="9">UDP-N-acetylmuramoyl-L-alanyl-D-glutamate synthetase</fullName>
    </alternativeName>
</protein>
<comment type="function">
    <text evidence="9">Cell wall formation. Catalyzes the addition of glutamate to the nucleotide precursor UDP-N-acetylmuramoyl-L-alanine (UMA).</text>
</comment>
<dbReference type="InterPro" id="IPR036615">
    <property type="entry name" value="Mur_ligase_C_dom_sf"/>
</dbReference>
<dbReference type="InterPro" id="IPR018109">
    <property type="entry name" value="Folylpolyglutamate_synth_CS"/>
</dbReference>
<dbReference type="GO" id="GO:0008764">
    <property type="term" value="F:UDP-N-acetylmuramoylalanine-D-glutamate ligase activity"/>
    <property type="evidence" value="ECO:0007669"/>
    <property type="project" value="UniProtKB-UniRule"/>
</dbReference>
<evidence type="ECO:0000256" key="4">
    <source>
        <dbReference type="ARBA" id="ARBA00022598"/>
    </source>
</evidence>
<evidence type="ECO:0000313" key="11">
    <source>
        <dbReference type="EMBL" id="VFJ50514.1"/>
    </source>
</evidence>
<evidence type="ECO:0000313" key="12">
    <source>
        <dbReference type="EMBL" id="VFJ54599.1"/>
    </source>
</evidence>
<keyword evidence="9" id="KW-0573">Peptidoglycan synthesis</keyword>
<dbReference type="GO" id="GO:0005524">
    <property type="term" value="F:ATP binding"/>
    <property type="evidence" value="ECO:0007669"/>
    <property type="project" value="UniProtKB-UniRule"/>
</dbReference>
<comment type="pathway">
    <text evidence="2 9">Cell wall biogenesis; peptidoglycan biosynthesis.</text>
</comment>
<evidence type="ECO:0000259" key="10">
    <source>
        <dbReference type="Pfam" id="PF08245"/>
    </source>
</evidence>
<dbReference type="EMBL" id="CAADEZ010000134">
    <property type="protein sequence ID" value="VFJ54599.1"/>
    <property type="molecule type" value="Genomic_DNA"/>
</dbReference>
<dbReference type="PANTHER" id="PTHR43692">
    <property type="entry name" value="UDP-N-ACETYLMURAMOYLALANINE--D-GLUTAMATE LIGASE"/>
    <property type="match status" value="1"/>
</dbReference>
<keyword evidence="3 9" id="KW-0963">Cytoplasm</keyword>
<dbReference type="UniPathway" id="UPA00219"/>
<dbReference type="AlphaFoldDB" id="A0A450W0I5"/>
<dbReference type="GO" id="GO:0004326">
    <property type="term" value="F:tetrahydrofolylpolyglutamate synthase activity"/>
    <property type="evidence" value="ECO:0007669"/>
    <property type="project" value="InterPro"/>
</dbReference>
<dbReference type="Gene3D" id="3.40.1190.10">
    <property type="entry name" value="Mur-like, catalytic domain"/>
    <property type="match status" value="1"/>
</dbReference>
<comment type="similarity">
    <text evidence="9">Belongs to the MurCDEF family.</text>
</comment>
<dbReference type="HAMAP" id="MF_00639">
    <property type="entry name" value="MurD"/>
    <property type="match status" value="1"/>
</dbReference>
<dbReference type="GO" id="GO:0051301">
    <property type="term" value="P:cell division"/>
    <property type="evidence" value="ECO:0007669"/>
    <property type="project" value="UniProtKB-KW"/>
</dbReference>
<dbReference type="SUPFAM" id="SSF53623">
    <property type="entry name" value="MurD-like peptide ligases, catalytic domain"/>
    <property type="match status" value="1"/>
</dbReference>
<comment type="catalytic activity">
    <reaction evidence="9">
        <text>UDP-N-acetyl-alpha-D-muramoyl-L-alanine + D-glutamate + ATP = UDP-N-acetyl-alpha-D-muramoyl-L-alanyl-D-glutamate + ADP + phosphate + H(+)</text>
        <dbReference type="Rhea" id="RHEA:16429"/>
        <dbReference type="ChEBI" id="CHEBI:15378"/>
        <dbReference type="ChEBI" id="CHEBI:29986"/>
        <dbReference type="ChEBI" id="CHEBI:30616"/>
        <dbReference type="ChEBI" id="CHEBI:43474"/>
        <dbReference type="ChEBI" id="CHEBI:83898"/>
        <dbReference type="ChEBI" id="CHEBI:83900"/>
        <dbReference type="ChEBI" id="CHEBI:456216"/>
        <dbReference type="EC" id="6.3.2.9"/>
    </reaction>
</comment>
<comment type="subcellular location">
    <subcellularLocation>
        <location evidence="1 9">Cytoplasm</location>
    </subcellularLocation>
</comment>
<keyword evidence="9" id="KW-0961">Cell wall biogenesis/degradation</keyword>
<dbReference type="GO" id="GO:0071555">
    <property type="term" value="P:cell wall organization"/>
    <property type="evidence" value="ECO:0007669"/>
    <property type="project" value="UniProtKB-KW"/>
</dbReference>
<dbReference type="PROSITE" id="PS01011">
    <property type="entry name" value="FOLYLPOLYGLU_SYNT_1"/>
    <property type="match status" value="1"/>
</dbReference>
<dbReference type="Gene3D" id="3.90.190.20">
    <property type="entry name" value="Mur ligase, C-terminal domain"/>
    <property type="match status" value="1"/>
</dbReference>
<reference evidence="13" key="1">
    <citation type="submission" date="2019-02" db="EMBL/GenBank/DDBJ databases">
        <authorList>
            <person name="Gruber-Vodicka R. H."/>
            <person name="Seah K. B. B."/>
        </authorList>
    </citation>
    <scope>NUCLEOTIDE SEQUENCE</scope>
    <source>
        <strain evidence="12">BECK_BZ163</strain>
        <strain evidence="13">BECK_BZ164</strain>
        <strain evidence="11">BECK_BZ165</strain>
    </source>
</reference>
<evidence type="ECO:0000313" key="13">
    <source>
        <dbReference type="EMBL" id="VFK10540.1"/>
    </source>
</evidence>
<dbReference type="SUPFAM" id="SSF53244">
    <property type="entry name" value="MurD-like peptide ligases, peptide-binding domain"/>
    <property type="match status" value="1"/>
</dbReference>
<evidence type="ECO:0000256" key="6">
    <source>
        <dbReference type="ARBA" id="ARBA00022741"/>
    </source>
</evidence>
<evidence type="ECO:0000256" key="7">
    <source>
        <dbReference type="ARBA" id="ARBA00022840"/>
    </source>
</evidence>
<evidence type="ECO:0000256" key="3">
    <source>
        <dbReference type="ARBA" id="ARBA00022490"/>
    </source>
</evidence>
<dbReference type="NCBIfam" id="TIGR01087">
    <property type="entry name" value="murD"/>
    <property type="match status" value="1"/>
</dbReference>
<dbReference type="PANTHER" id="PTHR43692:SF1">
    <property type="entry name" value="UDP-N-ACETYLMURAMOYLALANINE--D-GLUTAMATE LIGASE"/>
    <property type="match status" value="1"/>
</dbReference>
<evidence type="ECO:0000256" key="9">
    <source>
        <dbReference type="HAMAP-Rule" id="MF_00639"/>
    </source>
</evidence>
<dbReference type="Pfam" id="PF08245">
    <property type="entry name" value="Mur_ligase_M"/>
    <property type="match status" value="1"/>
</dbReference>
<dbReference type="InterPro" id="IPR013221">
    <property type="entry name" value="Mur_ligase_cen"/>
</dbReference>
<dbReference type="InterPro" id="IPR005762">
    <property type="entry name" value="MurD"/>
</dbReference>
<dbReference type="EC" id="6.3.2.9" evidence="9"/>
<proteinExistence type="inferred from homology"/>
<name>A0A450W0I5_9GAMM</name>
<dbReference type="EMBL" id="CAADFA010000086">
    <property type="protein sequence ID" value="VFJ50514.1"/>
    <property type="molecule type" value="Genomic_DNA"/>
</dbReference>
<keyword evidence="7 9" id="KW-0067">ATP-binding</keyword>
<keyword evidence="8 9" id="KW-0131">Cell cycle</keyword>
<dbReference type="EMBL" id="CAADFL010000143">
    <property type="protein sequence ID" value="VFK10540.1"/>
    <property type="molecule type" value="Genomic_DNA"/>
</dbReference>
<dbReference type="Gene3D" id="3.40.50.720">
    <property type="entry name" value="NAD(P)-binding Rossmann-like Domain"/>
    <property type="match status" value="1"/>
</dbReference>